<organism evidence="1 2">
    <name type="scientific">Tropilaelaps mercedesae</name>
    <dbReference type="NCBI Taxonomy" id="418985"/>
    <lineage>
        <taxon>Eukaryota</taxon>
        <taxon>Metazoa</taxon>
        <taxon>Ecdysozoa</taxon>
        <taxon>Arthropoda</taxon>
        <taxon>Chelicerata</taxon>
        <taxon>Arachnida</taxon>
        <taxon>Acari</taxon>
        <taxon>Parasitiformes</taxon>
        <taxon>Mesostigmata</taxon>
        <taxon>Gamasina</taxon>
        <taxon>Dermanyssoidea</taxon>
        <taxon>Laelapidae</taxon>
        <taxon>Tropilaelaps</taxon>
    </lineage>
</organism>
<evidence type="ECO:0000313" key="2">
    <source>
        <dbReference type="Proteomes" id="UP000192247"/>
    </source>
</evidence>
<dbReference type="AlphaFoldDB" id="A0A1V9XFV8"/>
<evidence type="ECO:0000313" key="1">
    <source>
        <dbReference type="EMBL" id="OQR72242.1"/>
    </source>
</evidence>
<dbReference type="EMBL" id="MNPL01012239">
    <property type="protein sequence ID" value="OQR72242.1"/>
    <property type="molecule type" value="Genomic_DNA"/>
</dbReference>
<accession>A0A1V9XFV8</accession>
<dbReference type="InParanoid" id="A0A1V9XFV8"/>
<dbReference type="Proteomes" id="UP000192247">
    <property type="component" value="Unassembled WGS sequence"/>
</dbReference>
<name>A0A1V9XFV8_9ACAR</name>
<keyword evidence="2" id="KW-1185">Reference proteome</keyword>
<proteinExistence type="predicted"/>
<protein>
    <submittedName>
        <fullName evidence="1">Uncharacterized protein</fullName>
    </submittedName>
</protein>
<gene>
    <name evidence="1" type="ORF">BIW11_01340</name>
</gene>
<sequence>MEKIRDIPSIRTALGVWLASVEKSNAVYVIWQESVGRVGYTRVDDAIPLKPAFLELSSVTDVQAHSRYLFAAANNSLIFWTPESKNQEAACTASVFFELDEEANLRSFCYLKGPGRFVLLWTSNVQRKAFVTVIDKKANILAQTEVGIFAPYDVSFLGIEERRLFHLSCSARQVCASLPDGTIWSASLSPQVNSLGQFGRETQLRSPAILILHREDDELHCVCCLGDYRVLSTSSTNSASSVPSLCSAESQDVCTLPCGFPLICAFPAGTAVLVMNRNNRAFLTVNRNDLGKKSPAIQLVDLPPFKYVVEDSINKDMLYIVSPSGCVTSQTISTVSKAGSQPLSPLSKLRRLADPAEEGAMERLAEIEALETQMALAMYLKFGAVDVKCNVSQEYYPSLIQDNIVSCRVSATDNFLASMWNVSLAIEPIGSNVRCIKCIRFDHNGWLTMILDCRWIKISILHCYCSRNIC</sequence>
<comment type="caution">
    <text evidence="1">The sequence shown here is derived from an EMBL/GenBank/DDBJ whole genome shotgun (WGS) entry which is preliminary data.</text>
</comment>
<reference evidence="1 2" key="1">
    <citation type="journal article" date="2017" name="Gigascience">
        <title>Draft genome of the honey bee ectoparasitic mite, Tropilaelaps mercedesae, is shaped by the parasitic life history.</title>
        <authorList>
            <person name="Dong X."/>
            <person name="Armstrong S.D."/>
            <person name="Xia D."/>
            <person name="Makepeace B.L."/>
            <person name="Darby A.C."/>
            <person name="Kadowaki T."/>
        </authorList>
    </citation>
    <scope>NUCLEOTIDE SEQUENCE [LARGE SCALE GENOMIC DNA]</scope>
    <source>
        <strain evidence="1">Wuxi-XJTLU</strain>
    </source>
</reference>